<dbReference type="EMBL" id="JAGYWB010000009">
    <property type="protein sequence ID" value="KAI0511526.1"/>
    <property type="molecule type" value="Genomic_DNA"/>
</dbReference>
<keyword evidence="2" id="KW-1185">Reference proteome</keyword>
<protein>
    <submittedName>
        <fullName evidence="1">Uncharacterized protein</fullName>
    </submittedName>
</protein>
<proteinExistence type="predicted"/>
<evidence type="ECO:0000313" key="1">
    <source>
        <dbReference type="EMBL" id="KAI0511526.1"/>
    </source>
</evidence>
<comment type="caution">
    <text evidence="1">The sequence shown here is derived from an EMBL/GenBank/DDBJ whole genome shotgun (WGS) entry which is preliminary data.</text>
</comment>
<organism evidence="1 2">
    <name type="scientific">Dendrobium nobile</name>
    <name type="common">Orchid</name>
    <dbReference type="NCBI Taxonomy" id="94219"/>
    <lineage>
        <taxon>Eukaryota</taxon>
        <taxon>Viridiplantae</taxon>
        <taxon>Streptophyta</taxon>
        <taxon>Embryophyta</taxon>
        <taxon>Tracheophyta</taxon>
        <taxon>Spermatophyta</taxon>
        <taxon>Magnoliopsida</taxon>
        <taxon>Liliopsida</taxon>
        <taxon>Asparagales</taxon>
        <taxon>Orchidaceae</taxon>
        <taxon>Epidendroideae</taxon>
        <taxon>Malaxideae</taxon>
        <taxon>Dendrobiinae</taxon>
        <taxon>Dendrobium</taxon>
    </lineage>
</organism>
<dbReference type="Proteomes" id="UP000829196">
    <property type="component" value="Unassembled WGS sequence"/>
</dbReference>
<sequence length="121" mass="13994">MMLKLLLPFLDGRSRMVNLLMYSRMFGCCISVLADGLRLLTQGSYDMTMDKFIMEGAWNKDELRNYFGEELVMLISEIQIFPELAKDQVELIYKSSRKSISALAFESSVHHLNEIFLLESN</sequence>
<gene>
    <name evidence="1" type="ORF">KFK09_012156</name>
</gene>
<reference evidence="1" key="1">
    <citation type="journal article" date="2022" name="Front. Genet.">
        <title>Chromosome-Scale Assembly of the Dendrobium nobile Genome Provides Insights Into the Molecular Mechanism of the Biosynthesis of the Medicinal Active Ingredient of Dendrobium.</title>
        <authorList>
            <person name="Xu Q."/>
            <person name="Niu S.-C."/>
            <person name="Li K.-L."/>
            <person name="Zheng P.-J."/>
            <person name="Zhang X.-J."/>
            <person name="Jia Y."/>
            <person name="Liu Y."/>
            <person name="Niu Y.-X."/>
            <person name="Yu L.-H."/>
            <person name="Chen D.-F."/>
            <person name="Zhang G.-Q."/>
        </authorList>
    </citation>
    <scope>NUCLEOTIDE SEQUENCE</scope>
    <source>
        <tissue evidence="1">Leaf</tissue>
    </source>
</reference>
<name>A0A8T3BEQ8_DENNO</name>
<dbReference type="AlphaFoldDB" id="A0A8T3BEQ8"/>
<accession>A0A8T3BEQ8</accession>
<evidence type="ECO:0000313" key="2">
    <source>
        <dbReference type="Proteomes" id="UP000829196"/>
    </source>
</evidence>